<keyword evidence="10" id="KW-0067">ATP-binding</keyword>
<evidence type="ECO:0000256" key="11">
    <source>
        <dbReference type="ARBA" id="ARBA00022884"/>
    </source>
</evidence>
<keyword evidence="7" id="KW-0820">tRNA-binding</keyword>
<dbReference type="SUPFAM" id="SSF50249">
    <property type="entry name" value="Nucleic acid-binding proteins"/>
    <property type="match status" value="1"/>
</dbReference>
<evidence type="ECO:0000256" key="6">
    <source>
        <dbReference type="ARBA" id="ARBA00022490"/>
    </source>
</evidence>
<gene>
    <name evidence="17" type="primary">metG</name>
    <name evidence="17" type="ORF">DRO07_02835</name>
</gene>
<dbReference type="GO" id="GO:0000049">
    <property type="term" value="F:tRNA binding"/>
    <property type="evidence" value="ECO:0007669"/>
    <property type="project" value="UniProtKB-KW"/>
</dbReference>
<dbReference type="PANTHER" id="PTHR11586:SF37">
    <property type="entry name" value="TRNA-BINDING DOMAIN-CONTAINING PROTEIN"/>
    <property type="match status" value="1"/>
</dbReference>
<evidence type="ECO:0000256" key="14">
    <source>
        <dbReference type="ARBA" id="ARBA00030904"/>
    </source>
</evidence>
<organism evidence="17 18">
    <name type="scientific">Candidatus Iainarchaeum sp</name>
    <dbReference type="NCBI Taxonomy" id="3101447"/>
    <lineage>
        <taxon>Archaea</taxon>
        <taxon>Candidatus Iainarchaeota</taxon>
        <taxon>Candidatus Iainarchaeia</taxon>
        <taxon>Candidatus Iainarchaeales</taxon>
        <taxon>Candidatus Iainarchaeaceae</taxon>
        <taxon>Candidatus Iainarchaeum</taxon>
    </lineage>
</organism>
<evidence type="ECO:0000256" key="3">
    <source>
        <dbReference type="ARBA" id="ARBA00011738"/>
    </source>
</evidence>
<name>A0A497JI51_9ARCH</name>
<evidence type="ECO:0000256" key="13">
    <source>
        <dbReference type="ARBA" id="ARBA00023146"/>
    </source>
</evidence>
<evidence type="ECO:0000256" key="1">
    <source>
        <dbReference type="ARBA" id="ARBA00003314"/>
    </source>
</evidence>
<accession>A0A497JI51</accession>
<reference evidence="17 18" key="1">
    <citation type="submission" date="2018-06" db="EMBL/GenBank/DDBJ databases">
        <title>Extensive metabolic versatility and redundancy in microbially diverse, dynamic hydrothermal sediments.</title>
        <authorList>
            <person name="Dombrowski N."/>
            <person name="Teske A."/>
            <person name="Baker B.J."/>
        </authorList>
    </citation>
    <scope>NUCLEOTIDE SEQUENCE [LARGE SCALE GENOMIC DNA]</scope>
    <source>
        <strain evidence="17">B9_G13</strain>
    </source>
</reference>
<dbReference type="GO" id="GO:0005524">
    <property type="term" value="F:ATP binding"/>
    <property type="evidence" value="ECO:0007669"/>
    <property type="project" value="UniProtKB-KW"/>
</dbReference>
<comment type="subcellular location">
    <subcellularLocation>
        <location evidence="2">Cytoplasm</location>
    </subcellularLocation>
</comment>
<evidence type="ECO:0000256" key="12">
    <source>
        <dbReference type="ARBA" id="ARBA00022917"/>
    </source>
</evidence>
<dbReference type="PROSITE" id="PS50886">
    <property type="entry name" value="TRBD"/>
    <property type="match status" value="1"/>
</dbReference>
<dbReference type="Gene3D" id="2.40.50.140">
    <property type="entry name" value="Nucleic acid-binding proteins"/>
    <property type="match status" value="1"/>
</dbReference>
<evidence type="ECO:0000256" key="2">
    <source>
        <dbReference type="ARBA" id="ARBA00004496"/>
    </source>
</evidence>
<evidence type="ECO:0000313" key="17">
    <source>
        <dbReference type="EMBL" id="RLG68995.1"/>
    </source>
</evidence>
<keyword evidence="12" id="KW-0648">Protein biosynthesis</keyword>
<keyword evidence="8 17" id="KW-0436">Ligase</keyword>
<dbReference type="GO" id="GO:0005737">
    <property type="term" value="C:cytoplasm"/>
    <property type="evidence" value="ECO:0007669"/>
    <property type="project" value="UniProtKB-SubCell"/>
</dbReference>
<comment type="function">
    <text evidence="1">Is required not only for elongation of protein synthesis but also for the initiation of all mRNA translation through initiator tRNA(fMet) aminoacylation.</text>
</comment>
<evidence type="ECO:0000256" key="8">
    <source>
        <dbReference type="ARBA" id="ARBA00022598"/>
    </source>
</evidence>
<protein>
    <recommendedName>
        <fullName evidence="5">Methionine--tRNA ligase</fullName>
        <ecNumber evidence="4">6.1.1.10</ecNumber>
    </recommendedName>
    <alternativeName>
        <fullName evidence="14">Methionyl-tRNA synthetase</fullName>
    </alternativeName>
</protein>
<dbReference type="GO" id="GO:0004825">
    <property type="term" value="F:methionine-tRNA ligase activity"/>
    <property type="evidence" value="ECO:0007669"/>
    <property type="project" value="UniProtKB-EC"/>
</dbReference>
<evidence type="ECO:0000256" key="5">
    <source>
        <dbReference type="ARBA" id="ARBA00018753"/>
    </source>
</evidence>
<evidence type="ECO:0000256" key="7">
    <source>
        <dbReference type="ARBA" id="ARBA00022555"/>
    </source>
</evidence>
<evidence type="ECO:0000256" key="4">
    <source>
        <dbReference type="ARBA" id="ARBA00012838"/>
    </source>
</evidence>
<keyword evidence="11" id="KW-0694">RNA-binding</keyword>
<dbReference type="Pfam" id="PF01588">
    <property type="entry name" value="tRNA_bind"/>
    <property type="match status" value="1"/>
</dbReference>
<dbReference type="FunFam" id="2.40.50.140:FF:000042">
    <property type="entry name" value="Methionine--tRNA ligase"/>
    <property type="match status" value="1"/>
</dbReference>
<comment type="caution">
    <text evidence="17">The sequence shown here is derived from an EMBL/GenBank/DDBJ whole genome shotgun (WGS) entry which is preliminary data.</text>
</comment>
<keyword evidence="9" id="KW-0547">Nucleotide-binding</keyword>
<dbReference type="EC" id="6.1.1.10" evidence="4"/>
<dbReference type="Proteomes" id="UP000277633">
    <property type="component" value="Unassembled WGS sequence"/>
</dbReference>
<keyword evidence="13" id="KW-0030">Aminoacyl-tRNA synthetase</keyword>
<dbReference type="InterPro" id="IPR012340">
    <property type="entry name" value="NA-bd_OB-fold"/>
</dbReference>
<comment type="subunit">
    <text evidence="3">Homodimer.</text>
</comment>
<keyword evidence="6" id="KW-0963">Cytoplasm</keyword>
<proteinExistence type="predicted"/>
<dbReference type="InterPro" id="IPR004495">
    <property type="entry name" value="Met-tRNA-synth_bsu_C"/>
</dbReference>
<dbReference type="CDD" id="cd02800">
    <property type="entry name" value="tRNA_bind_EcMetRS_like"/>
    <property type="match status" value="1"/>
</dbReference>
<dbReference type="GO" id="GO:0006431">
    <property type="term" value="P:methionyl-tRNA aminoacylation"/>
    <property type="evidence" value="ECO:0007669"/>
    <property type="project" value="InterPro"/>
</dbReference>
<evidence type="ECO:0000256" key="15">
    <source>
        <dbReference type="ARBA" id="ARBA00047364"/>
    </source>
</evidence>
<dbReference type="InterPro" id="IPR051270">
    <property type="entry name" value="Tyrosine-tRNA_ligase_regulator"/>
</dbReference>
<dbReference type="NCBIfam" id="TIGR00399">
    <property type="entry name" value="metG_C_term"/>
    <property type="match status" value="1"/>
</dbReference>
<evidence type="ECO:0000313" key="18">
    <source>
        <dbReference type="Proteomes" id="UP000277633"/>
    </source>
</evidence>
<evidence type="ECO:0000259" key="16">
    <source>
        <dbReference type="PROSITE" id="PS50886"/>
    </source>
</evidence>
<evidence type="ECO:0000256" key="10">
    <source>
        <dbReference type="ARBA" id="ARBA00022840"/>
    </source>
</evidence>
<comment type="catalytic activity">
    <reaction evidence="15">
        <text>tRNA(Met) + L-methionine + ATP = L-methionyl-tRNA(Met) + AMP + diphosphate</text>
        <dbReference type="Rhea" id="RHEA:13481"/>
        <dbReference type="Rhea" id="RHEA-COMP:9667"/>
        <dbReference type="Rhea" id="RHEA-COMP:9698"/>
        <dbReference type="ChEBI" id="CHEBI:30616"/>
        <dbReference type="ChEBI" id="CHEBI:33019"/>
        <dbReference type="ChEBI" id="CHEBI:57844"/>
        <dbReference type="ChEBI" id="CHEBI:78442"/>
        <dbReference type="ChEBI" id="CHEBI:78530"/>
        <dbReference type="ChEBI" id="CHEBI:456215"/>
        <dbReference type="EC" id="6.1.1.10"/>
    </reaction>
</comment>
<dbReference type="InterPro" id="IPR002547">
    <property type="entry name" value="tRNA-bd_dom"/>
</dbReference>
<sequence>MVLLISFADFKKVELKVAKILEVEDIPGKDKLYKIKIDLGNEQRQIVAGIKPFYTKDELTGKNVIVVANLEPAVIAGVKSEAMLLAAKDNKGGYALVTIADNVAPGTVVE</sequence>
<feature type="domain" description="TRNA-binding" evidence="16">
    <location>
        <begin position="9"/>
        <end position="110"/>
    </location>
</feature>
<evidence type="ECO:0000256" key="9">
    <source>
        <dbReference type="ARBA" id="ARBA00022741"/>
    </source>
</evidence>
<dbReference type="AlphaFoldDB" id="A0A497JI51"/>
<dbReference type="PANTHER" id="PTHR11586">
    <property type="entry name" value="TRNA-AMINOACYLATION COFACTOR ARC1 FAMILY MEMBER"/>
    <property type="match status" value="1"/>
</dbReference>
<dbReference type="EMBL" id="QMWO01000105">
    <property type="protein sequence ID" value="RLG68995.1"/>
    <property type="molecule type" value="Genomic_DNA"/>
</dbReference>